<comment type="caution">
    <text evidence="1">The sequence shown here is derived from an EMBL/GenBank/DDBJ whole genome shotgun (WGS) entry which is preliminary data.</text>
</comment>
<organism evidence="1 2">
    <name type="scientific">Pinibacter soli</name>
    <dbReference type="NCBI Taxonomy" id="3044211"/>
    <lineage>
        <taxon>Bacteria</taxon>
        <taxon>Pseudomonadati</taxon>
        <taxon>Bacteroidota</taxon>
        <taxon>Chitinophagia</taxon>
        <taxon>Chitinophagales</taxon>
        <taxon>Chitinophagaceae</taxon>
        <taxon>Pinibacter</taxon>
    </lineage>
</organism>
<protein>
    <submittedName>
        <fullName evidence="1">Winged helix DNA-binding domain-containing protein</fullName>
    </submittedName>
</protein>
<evidence type="ECO:0000313" key="1">
    <source>
        <dbReference type="EMBL" id="MDI3318810.1"/>
    </source>
</evidence>
<sequence>MTISDLKYLRLHNQLISQQPYANAGHVVATFGAMQAQDYAAAKWAIGLRLPDATDEDIETAIAQKTIVRTWALRGTLHFLAATDIHWILSLIAPRLNTLHASHYKRLGLDKPILSKSFSAIEKALLNGKQLTRTELAVILNKKGIATNDLRMNFILLRASLDKLICFGERNGKQFTHTLLDEWVPPSKAIKNEEALALLAERYLSGHAPACIKDFVWWSGFPLTEAKAAFAMVDDKFEEKTIGGNVYWLTKKLSDFKKKPSLYLLPAFDEYLMGYADRTTIVDEKYIKYIATSNGIFNPTIVVNGQVEGNWKRTLKKDVVVIEPNIFEAISKSNQSFLKTTAKRFGNFLNAPFKLV</sequence>
<dbReference type="Proteomes" id="UP001226434">
    <property type="component" value="Unassembled WGS sequence"/>
</dbReference>
<accession>A0ABT6R8R8</accession>
<proteinExistence type="predicted"/>
<dbReference type="PANTHER" id="PTHR38479:SF2">
    <property type="entry name" value="WINGED HELIX DNA-BINDING DOMAIN-CONTAINING PROTEIN"/>
    <property type="match status" value="1"/>
</dbReference>
<dbReference type="GO" id="GO:0003677">
    <property type="term" value="F:DNA binding"/>
    <property type="evidence" value="ECO:0007669"/>
    <property type="project" value="UniProtKB-KW"/>
</dbReference>
<name>A0ABT6R8R8_9BACT</name>
<dbReference type="Pfam" id="PF06224">
    <property type="entry name" value="AlkZ-like"/>
    <property type="match status" value="1"/>
</dbReference>
<gene>
    <name evidence="1" type="ORF">QJ048_03450</name>
</gene>
<dbReference type="RefSeq" id="WP_282332935.1">
    <property type="nucleotide sequence ID" value="NZ_JASBRG010000002.1"/>
</dbReference>
<keyword evidence="2" id="KW-1185">Reference proteome</keyword>
<dbReference type="InterPro" id="IPR009351">
    <property type="entry name" value="AlkZ-like"/>
</dbReference>
<dbReference type="PANTHER" id="PTHR38479">
    <property type="entry name" value="LMO0824 PROTEIN"/>
    <property type="match status" value="1"/>
</dbReference>
<reference evidence="1 2" key="1">
    <citation type="submission" date="2023-05" db="EMBL/GenBank/DDBJ databases">
        <title>Genome sequence of Pinibacter sp. MAH-24.</title>
        <authorList>
            <person name="Huq M.A."/>
        </authorList>
    </citation>
    <scope>NUCLEOTIDE SEQUENCE [LARGE SCALE GENOMIC DNA]</scope>
    <source>
        <strain evidence="1 2">MAH-24</strain>
    </source>
</reference>
<keyword evidence="1" id="KW-0238">DNA-binding</keyword>
<evidence type="ECO:0000313" key="2">
    <source>
        <dbReference type="Proteomes" id="UP001226434"/>
    </source>
</evidence>
<dbReference type="EMBL" id="JASBRG010000002">
    <property type="protein sequence ID" value="MDI3318810.1"/>
    <property type="molecule type" value="Genomic_DNA"/>
</dbReference>